<evidence type="ECO:0008006" key="5">
    <source>
        <dbReference type="Google" id="ProtNLM"/>
    </source>
</evidence>
<dbReference type="EMBL" id="JAGDFL010000136">
    <property type="protein sequence ID" value="KAG7396870.1"/>
    <property type="molecule type" value="Genomic_DNA"/>
</dbReference>
<feature type="transmembrane region" description="Helical" evidence="2">
    <location>
        <begin position="12"/>
        <end position="32"/>
    </location>
</feature>
<dbReference type="OrthoDB" id="444119at2759"/>
<gene>
    <name evidence="3" type="ORF">PHYBOEH_001627</name>
</gene>
<accession>A0A8T1WZA8</accession>
<keyword evidence="4" id="KW-1185">Reference proteome</keyword>
<proteinExistence type="predicted"/>
<feature type="compositionally biased region" description="Low complexity" evidence="1">
    <location>
        <begin position="270"/>
        <end position="289"/>
    </location>
</feature>
<keyword evidence="2" id="KW-1133">Transmembrane helix</keyword>
<organism evidence="3 4">
    <name type="scientific">Phytophthora boehmeriae</name>
    <dbReference type="NCBI Taxonomy" id="109152"/>
    <lineage>
        <taxon>Eukaryota</taxon>
        <taxon>Sar</taxon>
        <taxon>Stramenopiles</taxon>
        <taxon>Oomycota</taxon>
        <taxon>Peronosporomycetes</taxon>
        <taxon>Peronosporales</taxon>
        <taxon>Peronosporaceae</taxon>
        <taxon>Phytophthora</taxon>
    </lineage>
</organism>
<evidence type="ECO:0000256" key="1">
    <source>
        <dbReference type="SAM" id="MobiDB-lite"/>
    </source>
</evidence>
<feature type="region of interest" description="Disordered" evidence="1">
    <location>
        <begin position="244"/>
        <end position="313"/>
    </location>
</feature>
<evidence type="ECO:0000256" key="2">
    <source>
        <dbReference type="SAM" id="Phobius"/>
    </source>
</evidence>
<keyword evidence="2" id="KW-0472">Membrane</keyword>
<keyword evidence="2" id="KW-0812">Transmembrane</keyword>
<protein>
    <recommendedName>
        <fullName evidence="5">Polycystin cation channel PKD1/PKD2 domain-containing protein</fullName>
    </recommendedName>
</protein>
<feature type="compositionally biased region" description="Basic and acidic residues" evidence="1">
    <location>
        <begin position="295"/>
        <end position="305"/>
    </location>
</feature>
<reference evidence="3" key="1">
    <citation type="submission" date="2021-02" db="EMBL/GenBank/DDBJ databases">
        <authorList>
            <person name="Palmer J.M."/>
        </authorList>
    </citation>
    <scope>NUCLEOTIDE SEQUENCE</scope>
    <source>
        <strain evidence="3">SCRP23</strain>
    </source>
</reference>
<name>A0A8T1WZA8_9STRA</name>
<evidence type="ECO:0000313" key="3">
    <source>
        <dbReference type="EMBL" id="KAG7396870.1"/>
    </source>
</evidence>
<evidence type="ECO:0000313" key="4">
    <source>
        <dbReference type="Proteomes" id="UP000693981"/>
    </source>
</evidence>
<sequence>MADSHRVAGPMFYILYYLLLLLVLVNVFLAILNDAYMQTITEQEEEDEELATAAATPVMGWDESGDVVDANAEITPAQERAFQAARREAEQLRKYPFSKGVPTATKLIIADVKRVIAEIRNGKNGVNFTKVDPLIMLPSRTARQWPSPSETPSRKLTRHVRRQVASELLEAEDRLRVSRRVELQQSQIDSLQHTVDEDVAMRLEALAESNRLKTQRMRDLEKMLGSIEKLCQQLVSDTACLRVESDDESDKTRPSSRINSVTLARSSRTSSPVVGGQRRSSGRQRSLSSAILANRQKEAARKSANEEIEEITL</sequence>
<dbReference type="AlphaFoldDB" id="A0A8T1WZA8"/>
<comment type="caution">
    <text evidence="3">The sequence shown here is derived from an EMBL/GenBank/DDBJ whole genome shotgun (WGS) entry which is preliminary data.</text>
</comment>
<dbReference type="Proteomes" id="UP000693981">
    <property type="component" value="Unassembled WGS sequence"/>
</dbReference>
<feature type="compositionally biased region" description="Polar residues" evidence="1">
    <location>
        <begin position="255"/>
        <end position="269"/>
    </location>
</feature>